<comment type="caution">
    <text evidence="1">The sequence shown here is derived from an EMBL/GenBank/DDBJ whole genome shotgun (WGS) entry which is preliminary data.</text>
</comment>
<gene>
    <name evidence="1" type="ORF">PBRASI_LOCUS4907</name>
</gene>
<dbReference type="Proteomes" id="UP000789739">
    <property type="component" value="Unassembled WGS sequence"/>
</dbReference>
<feature type="non-terminal residue" evidence="1">
    <location>
        <position position="1"/>
    </location>
</feature>
<reference evidence="1" key="1">
    <citation type="submission" date="2021-06" db="EMBL/GenBank/DDBJ databases">
        <authorList>
            <person name="Kallberg Y."/>
            <person name="Tangrot J."/>
            <person name="Rosling A."/>
        </authorList>
    </citation>
    <scope>NUCLEOTIDE SEQUENCE</scope>
    <source>
        <strain evidence="1">BR232B</strain>
    </source>
</reference>
<protein>
    <submittedName>
        <fullName evidence="1">3600_t:CDS:1</fullName>
    </submittedName>
</protein>
<proteinExistence type="predicted"/>
<name>A0A9N9FMC8_9GLOM</name>
<keyword evidence="2" id="KW-1185">Reference proteome</keyword>
<evidence type="ECO:0000313" key="1">
    <source>
        <dbReference type="EMBL" id="CAG8547441.1"/>
    </source>
</evidence>
<sequence length="142" mass="15807">GYISTLHNNGIPFNENQTPIKSDEGYNTGSRIKIEGAIIYCELQHSTFVIPKNNTTTNDTSSPVFPSSSRRAATVQSIAEHSPPTKKPKLSLLSTIASESAQCRMKTCRIIFNLNLLIQAKEPRQIRLNPDEQLYEIYPLGS</sequence>
<organism evidence="1 2">
    <name type="scientific">Paraglomus brasilianum</name>
    <dbReference type="NCBI Taxonomy" id="144538"/>
    <lineage>
        <taxon>Eukaryota</taxon>
        <taxon>Fungi</taxon>
        <taxon>Fungi incertae sedis</taxon>
        <taxon>Mucoromycota</taxon>
        <taxon>Glomeromycotina</taxon>
        <taxon>Glomeromycetes</taxon>
        <taxon>Paraglomerales</taxon>
        <taxon>Paraglomeraceae</taxon>
        <taxon>Paraglomus</taxon>
    </lineage>
</organism>
<dbReference type="EMBL" id="CAJVPI010000536">
    <property type="protein sequence ID" value="CAG8547441.1"/>
    <property type="molecule type" value="Genomic_DNA"/>
</dbReference>
<dbReference type="AlphaFoldDB" id="A0A9N9FMC8"/>
<accession>A0A9N9FMC8</accession>
<evidence type="ECO:0000313" key="2">
    <source>
        <dbReference type="Proteomes" id="UP000789739"/>
    </source>
</evidence>